<reference evidence="5 6" key="1">
    <citation type="submission" date="2016-07" db="EMBL/GenBank/DDBJ databases">
        <title>Pervasive Adenine N6-methylation of Active Genes in Fungi.</title>
        <authorList>
            <consortium name="DOE Joint Genome Institute"/>
            <person name="Mondo S.J."/>
            <person name="Dannebaum R.O."/>
            <person name="Kuo R.C."/>
            <person name="Labutti K."/>
            <person name="Haridas S."/>
            <person name="Kuo A."/>
            <person name="Salamov A."/>
            <person name="Ahrendt S.R."/>
            <person name="Lipzen A."/>
            <person name="Sullivan W."/>
            <person name="Andreopoulos W.B."/>
            <person name="Clum A."/>
            <person name="Lindquist E."/>
            <person name="Daum C."/>
            <person name="Ramamoorthy G.K."/>
            <person name="Gryganskyi A."/>
            <person name="Culley D."/>
            <person name="Magnuson J.K."/>
            <person name="James T.Y."/>
            <person name="O'Malley M.A."/>
            <person name="Stajich J.E."/>
            <person name="Spatafora J.W."/>
            <person name="Visel A."/>
            <person name="Grigoriev I.V."/>
        </authorList>
    </citation>
    <scope>NUCLEOTIDE SEQUENCE [LARGE SCALE GENOMIC DNA]</scope>
    <source>
        <strain evidence="5 6">CBS 129021</strain>
    </source>
</reference>
<evidence type="ECO:0000256" key="2">
    <source>
        <dbReference type="SAM" id="Phobius"/>
    </source>
</evidence>
<evidence type="ECO:0000256" key="1">
    <source>
        <dbReference type="SAM" id="MobiDB-lite"/>
    </source>
</evidence>
<name>A0A1Y2DW95_9PEZI</name>
<feature type="region of interest" description="Disordered" evidence="1">
    <location>
        <begin position="47"/>
        <end position="122"/>
    </location>
</feature>
<gene>
    <name evidence="5" type="ORF">BCR38DRAFT_458638</name>
</gene>
<organism evidence="5 6">
    <name type="scientific">Pseudomassariella vexata</name>
    <dbReference type="NCBI Taxonomy" id="1141098"/>
    <lineage>
        <taxon>Eukaryota</taxon>
        <taxon>Fungi</taxon>
        <taxon>Dikarya</taxon>
        <taxon>Ascomycota</taxon>
        <taxon>Pezizomycotina</taxon>
        <taxon>Sordariomycetes</taxon>
        <taxon>Xylariomycetidae</taxon>
        <taxon>Amphisphaeriales</taxon>
        <taxon>Pseudomassariaceae</taxon>
        <taxon>Pseudomassariella</taxon>
    </lineage>
</organism>
<keyword evidence="2" id="KW-0812">Transmembrane</keyword>
<feature type="compositionally biased region" description="Low complexity" evidence="1">
    <location>
        <begin position="53"/>
        <end position="71"/>
    </location>
</feature>
<dbReference type="GeneID" id="63778407"/>
<keyword evidence="2" id="KW-1133">Transmembrane helix</keyword>
<dbReference type="RefSeq" id="XP_040715195.1">
    <property type="nucleotide sequence ID" value="XM_040862195.1"/>
</dbReference>
<feature type="signal peptide" evidence="3">
    <location>
        <begin position="1"/>
        <end position="23"/>
    </location>
</feature>
<dbReference type="PANTHER" id="PTHR42028:SF1">
    <property type="entry name" value="YALI0E30657P"/>
    <property type="match status" value="1"/>
</dbReference>
<dbReference type="AlphaFoldDB" id="A0A1Y2DW95"/>
<dbReference type="PANTHER" id="PTHR42028">
    <property type="entry name" value="CHROMOSOME 1, WHOLE GENOME SHOTGUN SEQUENCE"/>
    <property type="match status" value="1"/>
</dbReference>
<feature type="transmembrane region" description="Helical" evidence="2">
    <location>
        <begin position="272"/>
        <end position="297"/>
    </location>
</feature>
<feature type="compositionally biased region" description="Low complexity" evidence="1">
    <location>
        <begin position="84"/>
        <end position="120"/>
    </location>
</feature>
<dbReference type="STRING" id="1141098.A0A1Y2DW95"/>
<evidence type="ECO:0000313" key="5">
    <source>
        <dbReference type="EMBL" id="ORY63538.1"/>
    </source>
</evidence>
<keyword evidence="6" id="KW-1185">Reference proteome</keyword>
<dbReference type="InterPro" id="IPR055561">
    <property type="entry name" value="DUF7137"/>
</dbReference>
<accession>A0A1Y2DW95</accession>
<comment type="caution">
    <text evidence="5">The sequence shown here is derived from an EMBL/GenBank/DDBJ whole genome shotgun (WGS) entry which is preliminary data.</text>
</comment>
<evidence type="ECO:0000256" key="3">
    <source>
        <dbReference type="SAM" id="SignalP"/>
    </source>
</evidence>
<keyword evidence="2" id="KW-0472">Membrane</keyword>
<feature type="domain" description="DUF7137" evidence="4">
    <location>
        <begin position="125"/>
        <end position="260"/>
    </location>
</feature>
<proteinExistence type="predicted"/>
<dbReference type="Pfam" id="PF23585">
    <property type="entry name" value="DUF7137"/>
    <property type="match status" value="1"/>
</dbReference>
<dbReference type="EMBL" id="MCFJ01000008">
    <property type="protein sequence ID" value="ORY63538.1"/>
    <property type="molecule type" value="Genomic_DNA"/>
</dbReference>
<protein>
    <recommendedName>
        <fullName evidence="4">DUF7137 domain-containing protein</fullName>
    </recommendedName>
</protein>
<dbReference type="Proteomes" id="UP000193689">
    <property type="component" value="Unassembled WGS sequence"/>
</dbReference>
<evidence type="ECO:0000313" key="6">
    <source>
        <dbReference type="Proteomes" id="UP000193689"/>
    </source>
</evidence>
<feature type="chain" id="PRO_5012756550" description="DUF7137 domain-containing protein" evidence="3">
    <location>
        <begin position="24"/>
        <end position="298"/>
    </location>
</feature>
<sequence length="298" mass="31299">MKGPQSLVHLLTAAVALSSTVAAWPGWLPDMDTLIVRQDDATNSNAQLTTPLAAETKATQTADATAKETTTNDSDDVKTTNMNTAGITATATGTGKETGTSKTTGTKKSGTSSGSSKTTTFNADDPAGGITMITPAASVGTPLYKIGETITWVWNYTSLQGTPTAIDVLAACSTASQTVTLTQNMTFKATGTYTWDTNEYKQTAVQSPLLTEMYTLIIYDADSSPSATASPGFLATFNTFRFGMYAPKPYEPLGEWQCATCSAANGDLNQRAVGFALTMSIITVLSFTWFVVGFGAIL</sequence>
<dbReference type="InParanoid" id="A0A1Y2DW95"/>
<dbReference type="OrthoDB" id="2435509at2759"/>
<evidence type="ECO:0000259" key="4">
    <source>
        <dbReference type="Pfam" id="PF23585"/>
    </source>
</evidence>
<keyword evidence="3" id="KW-0732">Signal</keyword>